<comment type="catalytic activity">
    <reaction evidence="5 6">
        <text>N(1)-(5-phospho-beta-D-ribosyl)glycinamide + (6R)-10-formyltetrahydrofolate = N(2)-formyl-N(1)-(5-phospho-beta-D-ribosyl)glycinamide + (6S)-5,6,7,8-tetrahydrofolate + H(+)</text>
        <dbReference type="Rhea" id="RHEA:15053"/>
        <dbReference type="ChEBI" id="CHEBI:15378"/>
        <dbReference type="ChEBI" id="CHEBI:57453"/>
        <dbReference type="ChEBI" id="CHEBI:143788"/>
        <dbReference type="ChEBI" id="CHEBI:147286"/>
        <dbReference type="ChEBI" id="CHEBI:195366"/>
        <dbReference type="EC" id="2.1.2.2"/>
    </reaction>
</comment>
<dbReference type="AlphaFoldDB" id="A0A401ITB3"/>
<name>A0A401ITB3_9LACO</name>
<dbReference type="PANTHER" id="PTHR43369">
    <property type="entry name" value="PHOSPHORIBOSYLGLYCINAMIDE FORMYLTRANSFERASE"/>
    <property type="match status" value="1"/>
</dbReference>
<evidence type="ECO:0000256" key="2">
    <source>
        <dbReference type="ARBA" id="ARBA00022679"/>
    </source>
</evidence>
<accession>A0A401ITB3</accession>
<feature type="site" description="Raises pKa of active site His" evidence="6">
    <location>
        <position position="149"/>
    </location>
</feature>
<evidence type="ECO:0000256" key="6">
    <source>
        <dbReference type="HAMAP-Rule" id="MF_01930"/>
    </source>
</evidence>
<sequence>MAAPIKRIAIFASGEGTNFTALCQAFARQNLPLKVCLLVCDHQNANVLKRAARENVPTLVVNFKDHPDKAAAERVIVAQLAEKQVDFILLAGYMRIVGPTLLGEYTGKMINIHPALLPLFPGRHGIEDAYQAGASETGVTIHWVDAGIDSGQVIAQSKVPVYPGDSLPELEARIHAREHEFYPAVVKELLEKGEI</sequence>
<protein>
    <recommendedName>
        <fullName evidence="6">Phosphoribosylglycinamide formyltransferase</fullName>
        <ecNumber evidence="6">2.1.2.2</ecNumber>
    </recommendedName>
    <alternativeName>
        <fullName evidence="6">5'-phosphoribosylglycinamide transformylase</fullName>
    </alternativeName>
    <alternativeName>
        <fullName evidence="6">GAR transformylase</fullName>
        <shortName evidence="6">GART</shortName>
    </alternativeName>
</protein>
<evidence type="ECO:0000313" key="8">
    <source>
        <dbReference type="EMBL" id="GBG94766.1"/>
    </source>
</evidence>
<dbReference type="NCBIfam" id="TIGR00639">
    <property type="entry name" value="PurN"/>
    <property type="match status" value="1"/>
</dbReference>
<dbReference type="GO" id="GO:0006189">
    <property type="term" value="P:'de novo' IMP biosynthetic process"/>
    <property type="evidence" value="ECO:0007669"/>
    <property type="project" value="UniProtKB-UniRule"/>
</dbReference>
<evidence type="ECO:0000256" key="5">
    <source>
        <dbReference type="ARBA" id="ARBA00047664"/>
    </source>
</evidence>
<feature type="domain" description="Formyl transferase N-terminal" evidence="7">
    <location>
        <begin position="6"/>
        <end position="186"/>
    </location>
</feature>
<dbReference type="Proteomes" id="UP000286848">
    <property type="component" value="Unassembled WGS sequence"/>
</dbReference>
<proteinExistence type="inferred from homology"/>
<evidence type="ECO:0000256" key="4">
    <source>
        <dbReference type="ARBA" id="ARBA00038440"/>
    </source>
</evidence>
<evidence type="ECO:0000259" key="7">
    <source>
        <dbReference type="Pfam" id="PF00551"/>
    </source>
</evidence>
<dbReference type="InterPro" id="IPR004607">
    <property type="entry name" value="GART"/>
</dbReference>
<keyword evidence="3 6" id="KW-0658">Purine biosynthesis</keyword>
<evidence type="ECO:0000313" key="9">
    <source>
        <dbReference type="Proteomes" id="UP000286848"/>
    </source>
</evidence>
<dbReference type="GO" id="GO:0005829">
    <property type="term" value="C:cytosol"/>
    <property type="evidence" value="ECO:0007669"/>
    <property type="project" value="TreeGrafter"/>
</dbReference>
<feature type="binding site" evidence="6">
    <location>
        <begin position="94"/>
        <end position="97"/>
    </location>
    <ligand>
        <name>(6R)-10-formyltetrahydrofolate</name>
        <dbReference type="ChEBI" id="CHEBI:195366"/>
    </ligand>
</feature>
<dbReference type="OrthoDB" id="9806170at2"/>
<dbReference type="InterPro" id="IPR002376">
    <property type="entry name" value="Formyl_transf_N"/>
</dbReference>
<dbReference type="CDD" id="cd08645">
    <property type="entry name" value="FMT_core_GART"/>
    <property type="match status" value="1"/>
</dbReference>
<organism evidence="8 9">
    <name type="scientific">Ligilactobacillus salitolerans</name>
    <dbReference type="NCBI Taxonomy" id="1808352"/>
    <lineage>
        <taxon>Bacteria</taxon>
        <taxon>Bacillati</taxon>
        <taxon>Bacillota</taxon>
        <taxon>Bacilli</taxon>
        <taxon>Lactobacillales</taxon>
        <taxon>Lactobacillaceae</taxon>
        <taxon>Ligilactobacillus</taxon>
    </lineage>
</organism>
<feature type="active site" description="Proton donor" evidence="6">
    <location>
        <position position="113"/>
    </location>
</feature>
<comment type="pathway">
    <text evidence="1 6">Purine metabolism; IMP biosynthesis via de novo pathway; N(2)-formyl-N(1)-(5-phospho-D-ribosyl)glycinamide from N(1)-(5-phospho-D-ribosyl)glycinamide (10-formyl THF route): step 1/1.</text>
</comment>
<comment type="function">
    <text evidence="6">Catalyzes the transfer of a formyl group from 10-formyltetrahydrofolate to 5-phospho-ribosyl-glycinamide (GAR), producing 5-phospho-ribosyl-N-formylglycinamide (FGAR) and tetrahydrofolate.</text>
</comment>
<dbReference type="EC" id="2.1.2.2" evidence="6"/>
<dbReference type="InterPro" id="IPR001555">
    <property type="entry name" value="GART_AS"/>
</dbReference>
<comment type="caution">
    <text evidence="8">The sequence shown here is derived from an EMBL/GenBank/DDBJ whole genome shotgun (WGS) entry which is preliminary data.</text>
</comment>
<keyword evidence="9" id="KW-1185">Reference proteome</keyword>
<gene>
    <name evidence="6 8" type="primary">purN</name>
    <name evidence="8" type="ORF">LFYK43_12250</name>
</gene>
<dbReference type="UniPathway" id="UPA00074">
    <property type="reaction ID" value="UER00126"/>
</dbReference>
<dbReference type="PROSITE" id="PS00373">
    <property type="entry name" value="GART"/>
    <property type="match status" value="1"/>
</dbReference>
<dbReference type="PANTHER" id="PTHR43369:SF2">
    <property type="entry name" value="PHOSPHORIBOSYLGLYCINAMIDE FORMYLTRANSFERASE"/>
    <property type="match status" value="1"/>
</dbReference>
<reference evidence="8 9" key="1">
    <citation type="journal article" date="2019" name="Int. J. Syst. Evol. Microbiol.">
        <title>Lactobacillus salitolerans sp. nov., a novel lactic acid bacterium isolated from spent mushroom substrates.</title>
        <authorList>
            <person name="Tohno M."/>
            <person name="Tanizawa Y."/>
            <person name="Kojima Y."/>
            <person name="Sakamoto M."/>
            <person name="Nakamura Y."/>
            <person name="Ohkuma M."/>
            <person name="Kobayashi H."/>
        </authorList>
    </citation>
    <scope>NUCLEOTIDE SEQUENCE [LARGE SCALE GENOMIC DNA]</scope>
    <source>
        <strain evidence="8 9">YK43</strain>
    </source>
</reference>
<dbReference type="Pfam" id="PF00551">
    <property type="entry name" value="Formyl_trans_N"/>
    <property type="match status" value="1"/>
</dbReference>
<dbReference type="EMBL" id="BFFP01000017">
    <property type="protein sequence ID" value="GBG94766.1"/>
    <property type="molecule type" value="Genomic_DNA"/>
</dbReference>
<dbReference type="Gene3D" id="3.40.50.170">
    <property type="entry name" value="Formyl transferase, N-terminal domain"/>
    <property type="match status" value="1"/>
</dbReference>
<keyword evidence="2 6" id="KW-0808">Transferase</keyword>
<feature type="binding site" evidence="6">
    <location>
        <begin position="16"/>
        <end position="18"/>
    </location>
    <ligand>
        <name>N(1)-(5-phospho-beta-D-ribosyl)glycinamide</name>
        <dbReference type="ChEBI" id="CHEBI:143788"/>
    </ligand>
</feature>
<evidence type="ECO:0000256" key="1">
    <source>
        <dbReference type="ARBA" id="ARBA00005054"/>
    </source>
</evidence>
<dbReference type="HAMAP" id="MF_01930">
    <property type="entry name" value="PurN"/>
    <property type="match status" value="1"/>
</dbReference>
<dbReference type="SUPFAM" id="SSF53328">
    <property type="entry name" value="Formyltransferase"/>
    <property type="match status" value="1"/>
</dbReference>
<evidence type="ECO:0000256" key="3">
    <source>
        <dbReference type="ARBA" id="ARBA00022755"/>
    </source>
</evidence>
<feature type="binding site" evidence="6">
    <location>
        <position position="69"/>
    </location>
    <ligand>
        <name>(6R)-10-formyltetrahydrofolate</name>
        <dbReference type="ChEBI" id="CHEBI:195366"/>
    </ligand>
</feature>
<dbReference type="InterPro" id="IPR036477">
    <property type="entry name" value="Formyl_transf_N_sf"/>
</dbReference>
<comment type="similarity">
    <text evidence="4 6">Belongs to the GART family.</text>
</comment>
<feature type="binding site" evidence="6">
    <location>
        <position position="111"/>
    </location>
    <ligand>
        <name>(6R)-10-formyltetrahydrofolate</name>
        <dbReference type="ChEBI" id="CHEBI:195366"/>
    </ligand>
</feature>
<dbReference type="GO" id="GO:0004644">
    <property type="term" value="F:phosphoribosylglycinamide formyltransferase activity"/>
    <property type="evidence" value="ECO:0007669"/>
    <property type="project" value="UniProtKB-UniRule"/>
</dbReference>